<evidence type="ECO:0000256" key="1">
    <source>
        <dbReference type="SAM" id="Phobius"/>
    </source>
</evidence>
<reference evidence="2 3" key="1">
    <citation type="journal article" date="2017" name="Genome Announc.">
        <title>Twelve Complete Reference Genomes of Clinical Isolates in the Capnocytophaga Genus.</title>
        <authorList>
            <person name="Villarma A."/>
            <person name="Gulvik C.A."/>
            <person name="Rowe L.A."/>
            <person name="Sheth M."/>
            <person name="Juieng P."/>
            <person name="Nicholson A.C."/>
            <person name="Loparev V.N."/>
            <person name="McQuiston J.R."/>
        </authorList>
    </citation>
    <scope>NUCLEOTIDE SEQUENCE [LARGE SCALE GENOMIC DNA]</scope>
    <source>
        <strain evidence="2 3">G7591</strain>
    </source>
</reference>
<dbReference type="Proteomes" id="UP000242855">
    <property type="component" value="Chromosome"/>
</dbReference>
<keyword evidence="1" id="KW-1133">Transmembrane helix</keyword>
<protein>
    <submittedName>
        <fullName evidence="2">Uncharacterized protein</fullName>
    </submittedName>
</protein>
<proteinExistence type="predicted"/>
<keyword evidence="1" id="KW-0812">Transmembrane</keyword>
<dbReference type="EMBL" id="CP022378">
    <property type="protein sequence ID" value="ATA67509.1"/>
    <property type="molecule type" value="Genomic_DNA"/>
</dbReference>
<keyword evidence="1" id="KW-0472">Membrane</keyword>
<dbReference type="SUPFAM" id="SSF103473">
    <property type="entry name" value="MFS general substrate transporter"/>
    <property type="match status" value="1"/>
</dbReference>
<dbReference type="AlphaFoldDB" id="A0A286NTT2"/>
<feature type="transmembrane region" description="Helical" evidence="1">
    <location>
        <begin position="21"/>
        <end position="43"/>
    </location>
</feature>
<feature type="transmembrane region" description="Helical" evidence="1">
    <location>
        <begin position="70"/>
        <end position="93"/>
    </location>
</feature>
<evidence type="ECO:0000313" key="2">
    <source>
        <dbReference type="EMBL" id="ATA67509.1"/>
    </source>
</evidence>
<dbReference type="InterPro" id="IPR036259">
    <property type="entry name" value="MFS_trans_sf"/>
</dbReference>
<gene>
    <name evidence="2" type="ORF">CGC48_02030</name>
</gene>
<accession>A0A286NTT2</accession>
<name>A0A286NTT2_9FLAO</name>
<dbReference type="KEGG" id="ccyn:CGC48_02030"/>
<organism evidence="2 3">
    <name type="scientific">Capnocytophaga cynodegmi</name>
    <dbReference type="NCBI Taxonomy" id="28189"/>
    <lineage>
        <taxon>Bacteria</taxon>
        <taxon>Pseudomonadati</taxon>
        <taxon>Bacteroidota</taxon>
        <taxon>Flavobacteriia</taxon>
        <taxon>Flavobacteriales</taxon>
        <taxon>Flavobacteriaceae</taxon>
        <taxon>Capnocytophaga</taxon>
    </lineage>
</organism>
<sequence length="137" mass="16637">MYYRFSEYYKRKEGLYSSYKFSGFSLLVIIIYFNFLSIIILFYNTYIGNYIDKFLDFPFTLSENKLVGRLLYSIGWFAIFSYLTYLLLGKISYEEIYDKFQKETPKQRKKRKWFIIAYMILSAITFLVLATIKNWDS</sequence>
<feature type="transmembrane region" description="Helical" evidence="1">
    <location>
        <begin position="113"/>
        <end position="132"/>
    </location>
</feature>
<evidence type="ECO:0000313" key="3">
    <source>
        <dbReference type="Proteomes" id="UP000242855"/>
    </source>
</evidence>